<dbReference type="Pfam" id="PF08241">
    <property type="entry name" value="Methyltransf_11"/>
    <property type="match status" value="1"/>
</dbReference>
<dbReference type="PANTHER" id="PTHR45661">
    <property type="entry name" value="SURFACE ANTIGEN"/>
    <property type="match status" value="1"/>
</dbReference>
<evidence type="ECO:0000259" key="2">
    <source>
        <dbReference type="Pfam" id="PF08241"/>
    </source>
</evidence>
<dbReference type="Gene3D" id="3.40.50.150">
    <property type="entry name" value="Vaccinia Virus protein VP39"/>
    <property type="match status" value="1"/>
</dbReference>
<organism evidence="3 4">
    <name type="scientific">Triparma laevis f. longispina</name>
    <dbReference type="NCBI Taxonomy" id="1714387"/>
    <lineage>
        <taxon>Eukaryota</taxon>
        <taxon>Sar</taxon>
        <taxon>Stramenopiles</taxon>
        <taxon>Ochrophyta</taxon>
        <taxon>Bolidophyceae</taxon>
        <taxon>Parmales</taxon>
        <taxon>Triparmaceae</taxon>
        <taxon>Triparma</taxon>
    </lineage>
</organism>
<dbReference type="Pfam" id="PF13306">
    <property type="entry name" value="LRR_5"/>
    <property type="match status" value="2"/>
</dbReference>
<dbReference type="SUPFAM" id="SSF53335">
    <property type="entry name" value="S-adenosyl-L-methionine-dependent methyltransferases"/>
    <property type="match status" value="1"/>
</dbReference>
<protein>
    <recommendedName>
        <fullName evidence="2">Methyltransferase type 11 domain-containing protein</fullName>
    </recommendedName>
</protein>
<feature type="compositionally biased region" description="Basic and acidic residues" evidence="1">
    <location>
        <begin position="1"/>
        <end position="25"/>
    </location>
</feature>
<dbReference type="CDD" id="cd02440">
    <property type="entry name" value="AdoMet_MTases"/>
    <property type="match status" value="1"/>
</dbReference>
<dbReference type="EMBL" id="BRXW01000251">
    <property type="protein sequence ID" value="GMI16412.1"/>
    <property type="molecule type" value="Genomic_DNA"/>
</dbReference>
<dbReference type="InterPro" id="IPR026906">
    <property type="entry name" value="LRR_5"/>
</dbReference>
<evidence type="ECO:0000313" key="3">
    <source>
        <dbReference type="EMBL" id="GMI16412.1"/>
    </source>
</evidence>
<proteinExistence type="predicted"/>
<dbReference type="InterPro" id="IPR053139">
    <property type="entry name" value="Surface_bspA-like"/>
</dbReference>
<gene>
    <name evidence="3" type="ORF">TrLO_g12302</name>
</gene>
<dbReference type="InterPro" id="IPR013216">
    <property type="entry name" value="Methyltransf_11"/>
</dbReference>
<dbReference type="InterPro" id="IPR029063">
    <property type="entry name" value="SAM-dependent_MTases_sf"/>
</dbReference>
<dbReference type="InterPro" id="IPR032675">
    <property type="entry name" value="LRR_dom_sf"/>
</dbReference>
<sequence>MSKSRASESIEHNESHKISGERAAGDEEDEYSDEKIESLTAQNLTTSTAVSTVPATTDQFAHTPEFRRHFVEFVHVHTLMALRVVTKGWNAAAGSLIDEGVESGELLVHDGKDITMNYGDPREERLKLITQVIFLLNITKIGTYACCDAINLIVVDIPEGMRSIGEYAFGSCTSLTTLSFPTTLTPIGDYASRWCCSLDNVDLLHTNLQELGQWAFAECSELKPMTILDSFQKLGKNIFYSCSKLVLSSIDIDDEINEDVVTSKVISYLRSQQLLSATPPAPPTDEFMHTPEFKRYFVEFIHVETLMALRLATKVWTAAADALIDEGVRSGELMVHGGNDLSSVSDARIERRKRVTRVVFLLNILKIGSDACYAAINLVVVDIPEGIESIGSYAFHNCTSLTTVSISTTLRSIGHEAFWNCSSLESVDLLHTNLQVLGDLAFANCSDLTSMTIPDSLQTLGDDVFHKCSKLLLSNIGVNSTMNDPISEVIAHLRSKQTTRVNIPTSTKSKLLKTKLKILWLKKYWDERYDAGGLSDEPFDWMCGWKQLQETVPSLIDGKNARILMIGCGNAPLSSDFWDAGYKKQINIDYSEVVIEQQQDRFPHMEWVVMDALNMAFEHGEFDYVFDKSLIDTMMCYEDGVGMTEKLFLEMHRVLKPGGRLIQVSLHKEDEVDPFAASPGCSFVVTTCKLKNMKVNEDEIKDTSKEDLHQMALFHTFAVFDKLDGLNEEDRQWLASQHPLKLRNALSNSELAALKVLIAEERSKSPRTRMWRDCTASNLVDCFDAVLEDWAKQYIEEAEKIDKEIMEWKNGLEGFGEEEEGEGGEEGGEGEENLFRSIRV</sequence>
<dbReference type="PANTHER" id="PTHR45661:SF3">
    <property type="entry name" value="IG-LIKE DOMAIN-CONTAINING PROTEIN"/>
    <property type="match status" value="1"/>
</dbReference>
<dbReference type="GO" id="GO:0008757">
    <property type="term" value="F:S-adenosylmethionine-dependent methyltransferase activity"/>
    <property type="evidence" value="ECO:0007669"/>
    <property type="project" value="InterPro"/>
</dbReference>
<feature type="region of interest" description="Disordered" evidence="1">
    <location>
        <begin position="813"/>
        <end position="840"/>
    </location>
</feature>
<dbReference type="OrthoDB" id="411785at2759"/>
<dbReference type="AlphaFoldDB" id="A0A9W7KYE1"/>
<dbReference type="Proteomes" id="UP001165122">
    <property type="component" value="Unassembled WGS sequence"/>
</dbReference>
<accession>A0A9W7KYE1</accession>
<name>A0A9W7KYE1_9STRA</name>
<feature type="domain" description="Methyltransferase type 11" evidence="2">
    <location>
        <begin position="564"/>
        <end position="662"/>
    </location>
</feature>
<reference evidence="4" key="1">
    <citation type="journal article" date="2023" name="Commun. Biol.">
        <title>Genome analysis of Parmales, the sister group of diatoms, reveals the evolutionary specialization of diatoms from phago-mixotrophs to photoautotrophs.</title>
        <authorList>
            <person name="Ban H."/>
            <person name="Sato S."/>
            <person name="Yoshikawa S."/>
            <person name="Yamada K."/>
            <person name="Nakamura Y."/>
            <person name="Ichinomiya M."/>
            <person name="Sato N."/>
            <person name="Blanc-Mathieu R."/>
            <person name="Endo H."/>
            <person name="Kuwata A."/>
            <person name="Ogata H."/>
        </authorList>
    </citation>
    <scope>NUCLEOTIDE SEQUENCE [LARGE SCALE GENOMIC DNA]</scope>
    <source>
        <strain evidence="4">NIES 3700</strain>
    </source>
</reference>
<feature type="region of interest" description="Disordered" evidence="1">
    <location>
        <begin position="1"/>
        <end position="34"/>
    </location>
</feature>
<feature type="compositionally biased region" description="Acidic residues" evidence="1">
    <location>
        <begin position="815"/>
        <end position="832"/>
    </location>
</feature>
<keyword evidence="4" id="KW-1185">Reference proteome</keyword>
<dbReference type="SUPFAM" id="SSF52058">
    <property type="entry name" value="L domain-like"/>
    <property type="match status" value="2"/>
</dbReference>
<evidence type="ECO:0000256" key="1">
    <source>
        <dbReference type="SAM" id="MobiDB-lite"/>
    </source>
</evidence>
<comment type="caution">
    <text evidence="3">The sequence shown here is derived from an EMBL/GenBank/DDBJ whole genome shotgun (WGS) entry which is preliminary data.</text>
</comment>
<evidence type="ECO:0000313" key="4">
    <source>
        <dbReference type="Proteomes" id="UP001165122"/>
    </source>
</evidence>
<dbReference type="Gene3D" id="3.80.10.10">
    <property type="entry name" value="Ribonuclease Inhibitor"/>
    <property type="match status" value="2"/>
</dbReference>